<gene>
    <name evidence="1" type="ORF">Q31b_57730</name>
</gene>
<comment type="caution">
    <text evidence="1">The sequence shown here is derived from an EMBL/GenBank/DDBJ whole genome shotgun (WGS) entry which is preliminary data.</text>
</comment>
<name>A0A5C6DE13_9BACT</name>
<protein>
    <submittedName>
        <fullName evidence="1">Uncharacterized protein</fullName>
    </submittedName>
</protein>
<keyword evidence="2" id="KW-1185">Reference proteome</keyword>
<sequence>MANPGQVTHCRDFSKRIREVYGAESVWEEIMSIDLSQPGYTVSVEMENDPVCDDEGDDDD</sequence>
<evidence type="ECO:0000313" key="1">
    <source>
        <dbReference type="EMBL" id="TWU33456.1"/>
    </source>
</evidence>
<organism evidence="1 2">
    <name type="scientific">Novipirellula aureliae</name>
    <dbReference type="NCBI Taxonomy" id="2527966"/>
    <lineage>
        <taxon>Bacteria</taxon>
        <taxon>Pseudomonadati</taxon>
        <taxon>Planctomycetota</taxon>
        <taxon>Planctomycetia</taxon>
        <taxon>Pirellulales</taxon>
        <taxon>Pirellulaceae</taxon>
        <taxon>Novipirellula</taxon>
    </lineage>
</organism>
<reference evidence="1 2" key="1">
    <citation type="submission" date="2019-02" db="EMBL/GenBank/DDBJ databases">
        <title>Deep-cultivation of Planctomycetes and their phenomic and genomic characterization uncovers novel biology.</title>
        <authorList>
            <person name="Wiegand S."/>
            <person name="Jogler M."/>
            <person name="Boedeker C."/>
            <person name="Pinto D."/>
            <person name="Vollmers J."/>
            <person name="Rivas-Marin E."/>
            <person name="Kohn T."/>
            <person name="Peeters S.H."/>
            <person name="Heuer A."/>
            <person name="Rast P."/>
            <person name="Oberbeckmann S."/>
            <person name="Bunk B."/>
            <person name="Jeske O."/>
            <person name="Meyerdierks A."/>
            <person name="Storesund J.E."/>
            <person name="Kallscheuer N."/>
            <person name="Luecker S."/>
            <person name="Lage O.M."/>
            <person name="Pohl T."/>
            <person name="Merkel B.J."/>
            <person name="Hornburger P."/>
            <person name="Mueller R.-W."/>
            <person name="Bruemmer F."/>
            <person name="Labrenz M."/>
            <person name="Spormann A.M."/>
            <person name="Op Den Camp H."/>
            <person name="Overmann J."/>
            <person name="Amann R."/>
            <person name="Jetten M.S.M."/>
            <person name="Mascher T."/>
            <person name="Medema M.H."/>
            <person name="Devos D.P."/>
            <person name="Kaster A.-K."/>
            <person name="Ovreas L."/>
            <person name="Rohde M."/>
            <person name="Galperin M.Y."/>
            <person name="Jogler C."/>
        </authorList>
    </citation>
    <scope>NUCLEOTIDE SEQUENCE [LARGE SCALE GENOMIC DNA]</scope>
    <source>
        <strain evidence="1 2">Q31b</strain>
    </source>
</reference>
<dbReference type="AlphaFoldDB" id="A0A5C6DE13"/>
<proteinExistence type="predicted"/>
<accession>A0A5C6DE13</accession>
<evidence type="ECO:0000313" key="2">
    <source>
        <dbReference type="Proteomes" id="UP000315471"/>
    </source>
</evidence>
<dbReference type="EMBL" id="SJPY01000014">
    <property type="protein sequence ID" value="TWU33456.1"/>
    <property type="molecule type" value="Genomic_DNA"/>
</dbReference>
<dbReference type="Proteomes" id="UP000315471">
    <property type="component" value="Unassembled WGS sequence"/>
</dbReference>